<dbReference type="Gene3D" id="3.40.50.720">
    <property type="entry name" value="NAD(P)-binding Rossmann-like Domain"/>
    <property type="match status" value="1"/>
</dbReference>
<evidence type="ECO:0000259" key="2">
    <source>
        <dbReference type="Pfam" id="PF01370"/>
    </source>
</evidence>
<organism evidence="3 4">
    <name type="scientific">Clostridium chromiireducens</name>
    <dbReference type="NCBI Taxonomy" id="225345"/>
    <lineage>
        <taxon>Bacteria</taxon>
        <taxon>Bacillati</taxon>
        <taxon>Bacillota</taxon>
        <taxon>Clostridia</taxon>
        <taxon>Eubacteriales</taxon>
        <taxon>Clostridiaceae</taxon>
        <taxon>Clostridium</taxon>
    </lineage>
</organism>
<dbReference type="InterPro" id="IPR001509">
    <property type="entry name" value="Epimerase_deHydtase"/>
</dbReference>
<dbReference type="Proteomes" id="UP000656077">
    <property type="component" value="Unassembled WGS sequence"/>
</dbReference>
<evidence type="ECO:0000256" key="1">
    <source>
        <dbReference type="ARBA" id="ARBA00007637"/>
    </source>
</evidence>
<evidence type="ECO:0000313" key="3">
    <source>
        <dbReference type="EMBL" id="MVX62331.1"/>
    </source>
</evidence>
<dbReference type="RefSeq" id="WP_160357769.1">
    <property type="nucleotide sequence ID" value="NZ_WSRQ01000002.1"/>
</dbReference>
<reference evidence="3" key="1">
    <citation type="submission" date="2019-12" db="EMBL/GenBank/DDBJ databases">
        <title>Microbes associate with the intestines of laboratory mice.</title>
        <authorList>
            <person name="Navarre W."/>
            <person name="Wong E."/>
        </authorList>
    </citation>
    <scope>NUCLEOTIDE SEQUENCE</scope>
    <source>
        <strain evidence="3">NM79_F5</strain>
    </source>
</reference>
<accession>A0A964W0B1</accession>
<dbReference type="SUPFAM" id="SSF51735">
    <property type="entry name" value="NAD(P)-binding Rossmann-fold domains"/>
    <property type="match status" value="1"/>
</dbReference>
<dbReference type="InterPro" id="IPR036291">
    <property type="entry name" value="NAD(P)-bd_dom_sf"/>
</dbReference>
<name>A0A964W0B1_9CLOT</name>
<comment type="caution">
    <text evidence="3">The sequence shown here is derived from an EMBL/GenBank/DDBJ whole genome shotgun (WGS) entry which is preliminary data.</text>
</comment>
<sequence>MIKIFLTGKTSFIGKNLLEYLCNFKNEYSIYAPSHAELDLVDEEAVGNVLRHGNFDVVIHAAMYNKIFDSPDMLSESLRIFYNLEKYNKLYGKMYYFGSGAEFDKTLDIINVKEEEFGRSVPKNYYGFAKYIMQKYTQSSNNIYNLRLFGVYGRYEHWQTKFISNACCRALFDLPITITQNALFDYIYIEDLCKIVRELLVIAPMYHDYNICSGRKIDLYSLAQKVVDISGKELDIIVAREGFKREYTASNERMIKEVNCELTDIDAGIARLYSWYEHNKHSICKNKL</sequence>
<gene>
    <name evidence="3" type="ORF">GKZ28_01275</name>
</gene>
<proteinExistence type="inferred from homology"/>
<protein>
    <submittedName>
        <fullName evidence="3">NAD-dependent epimerase/dehydratase family protein</fullName>
    </submittedName>
</protein>
<dbReference type="PANTHER" id="PTHR43000">
    <property type="entry name" value="DTDP-D-GLUCOSE 4,6-DEHYDRATASE-RELATED"/>
    <property type="match status" value="1"/>
</dbReference>
<evidence type="ECO:0000313" key="4">
    <source>
        <dbReference type="Proteomes" id="UP000656077"/>
    </source>
</evidence>
<comment type="similarity">
    <text evidence="1">Belongs to the NAD(P)-dependent epimerase/dehydratase family.</text>
</comment>
<dbReference type="AlphaFoldDB" id="A0A964W0B1"/>
<dbReference type="EMBL" id="WSRQ01000002">
    <property type="protein sequence ID" value="MVX62331.1"/>
    <property type="molecule type" value="Genomic_DNA"/>
</dbReference>
<dbReference type="Pfam" id="PF01370">
    <property type="entry name" value="Epimerase"/>
    <property type="match status" value="1"/>
</dbReference>
<feature type="domain" description="NAD-dependent epimerase/dehydratase" evidence="2">
    <location>
        <begin position="4"/>
        <end position="212"/>
    </location>
</feature>